<evidence type="ECO:0000313" key="11">
    <source>
        <dbReference type="Proteomes" id="UP000611796"/>
    </source>
</evidence>
<comment type="subcellular location">
    <subcellularLocation>
        <location evidence="8">Cytoplasm</location>
    </subcellularLocation>
</comment>
<dbReference type="InterPro" id="IPR008331">
    <property type="entry name" value="Ferritin_DPS_dom"/>
</dbReference>
<comment type="similarity">
    <text evidence="2 8">Belongs to the ferritin family. Prokaryotic subfamily.</text>
</comment>
<keyword evidence="4 8" id="KW-0479">Metal-binding</keyword>
<evidence type="ECO:0000256" key="1">
    <source>
        <dbReference type="ARBA" id="ARBA00002485"/>
    </source>
</evidence>
<keyword evidence="11" id="KW-1185">Reference proteome</keyword>
<dbReference type="Gene3D" id="1.20.1260.10">
    <property type="match status" value="1"/>
</dbReference>
<dbReference type="InterPro" id="IPR009040">
    <property type="entry name" value="Ferritin-like_diiron"/>
</dbReference>
<gene>
    <name evidence="10" type="ORF">H8891_12105</name>
</gene>
<dbReference type="Proteomes" id="UP000611796">
    <property type="component" value="Unassembled WGS sequence"/>
</dbReference>
<comment type="function">
    <text evidence="1 8">Iron-storage protein.</text>
</comment>
<evidence type="ECO:0000256" key="2">
    <source>
        <dbReference type="ARBA" id="ARBA00006950"/>
    </source>
</evidence>
<proteinExistence type="inferred from homology"/>
<keyword evidence="6 8" id="KW-0408">Iron</keyword>
<feature type="domain" description="Ferritin-like diiron" evidence="9">
    <location>
        <begin position="1"/>
        <end position="145"/>
    </location>
</feature>
<dbReference type="EC" id="1.16.3.2" evidence="8"/>
<dbReference type="PANTHER" id="PTHR11431">
    <property type="entry name" value="FERRITIN"/>
    <property type="match status" value="1"/>
</dbReference>
<evidence type="ECO:0000313" key="10">
    <source>
        <dbReference type="EMBL" id="MBC6004541.1"/>
    </source>
</evidence>
<dbReference type="SUPFAM" id="SSF47240">
    <property type="entry name" value="Ferritin-like"/>
    <property type="match status" value="1"/>
</dbReference>
<accession>A0ABR7K613</accession>
<dbReference type="InterPro" id="IPR001519">
    <property type="entry name" value="Ferritin"/>
</dbReference>
<dbReference type="InterPro" id="IPR041719">
    <property type="entry name" value="Ferritin_prok"/>
</dbReference>
<organism evidence="10 11">
    <name type="scientific">Paeniclostridium hominis</name>
    <dbReference type="NCBI Taxonomy" id="2764329"/>
    <lineage>
        <taxon>Bacteria</taxon>
        <taxon>Bacillati</taxon>
        <taxon>Bacillota</taxon>
        <taxon>Clostridia</taxon>
        <taxon>Peptostreptococcales</taxon>
        <taxon>Peptostreptococcaceae</taxon>
        <taxon>Paeniclostridium</taxon>
    </lineage>
</organism>
<dbReference type="Pfam" id="PF00210">
    <property type="entry name" value="Ferritin"/>
    <property type="match status" value="1"/>
</dbReference>
<dbReference type="EMBL" id="JACRWD010000006">
    <property type="protein sequence ID" value="MBC6004541.1"/>
    <property type="molecule type" value="Genomic_DNA"/>
</dbReference>
<dbReference type="PANTHER" id="PTHR11431:SF127">
    <property type="entry name" value="BACTERIAL NON-HEME FERRITIN"/>
    <property type="match status" value="1"/>
</dbReference>
<dbReference type="PROSITE" id="PS50905">
    <property type="entry name" value="FERRITIN_LIKE"/>
    <property type="match status" value="1"/>
</dbReference>
<dbReference type="RefSeq" id="WP_187006655.1">
    <property type="nucleotide sequence ID" value="NZ_JACRWD010000006.1"/>
</dbReference>
<dbReference type="InterPro" id="IPR009078">
    <property type="entry name" value="Ferritin-like_SF"/>
</dbReference>
<name>A0ABR7K613_9FIRM</name>
<evidence type="ECO:0000256" key="3">
    <source>
        <dbReference type="ARBA" id="ARBA00022434"/>
    </source>
</evidence>
<sequence>MASQRVLDALNNQLQMEFFSEYFYISMEAYFADNNLDGFANFFNVQAREERDHAYKIFNYIGRAGGKVVLQGIEQPKINFESPLDVFESALEHERLISNSIHDLVDLAISEKDHTTSSFLRWFIDEQSEEEESMEKIVRKLRLLKNDPAGLLMIDQELAQRTYIPPTQNA</sequence>
<keyword evidence="3 8" id="KW-0409">Iron storage</keyword>
<protein>
    <recommendedName>
        <fullName evidence="8">Ferritin</fullName>
        <ecNumber evidence="8">1.16.3.2</ecNumber>
    </recommendedName>
</protein>
<keyword evidence="8" id="KW-0963">Cytoplasm</keyword>
<evidence type="ECO:0000259" key="9">
    <source>
        <dbReference type="PROSITE" id="PS50905"/>
    </source>
</evidence>
<evidence type="ECO:0000256" key="8">
    <source>
        <dbReference type="RuleBase" id="RU361145"/>
    </source>
</evidence>
<comment type="caution">
    <text evidence="10">The sequence shown here is derived from an EMBL/GenBank/DDBJ whole genome shotgun (WGS) entry which is preliminary data.</text>
</comment>
<reference evidence="10 11" key="1">
    <citation type="submission" date="2020-08" db="EMBL/GenBank/DDBJ databases">
        <authorList>
            <person name="Liu C."/>
            <person name="Sun Q."/>
        </authorList>
    </citation>
    <scope>NUCLEOTIDE SEQUENCE [LARGE SCALE GENOMIC DNA]</scope>
    <source>
        <strain evidence="10 11">NSJ-45</strain>
    </source>
</reference>
<keyword evidence="5" id="KW-0560">Oxidoreductase</keyword>
<comment type="catalytic activity">
    <reaction evidence="7 8">
        <text>4 Fe(2+) + O2 + 6 H2O = 4 iron(III) oxide-hydroxide + 12 H(+)</text>
        <dbReference type="Rhea" id="RHEA:11972"/>
        <dbReference type="ChEBI" id="CHEBI:15377"/>
        <dbReference type="ChEBI" id="CHEBI:15378"/>
        <dbReference type="ChEBI" id="CHEBI:15379"/>
        <dbReference type="ChEBI" id="CHEBI:29033"/>
        <dbReference type="ChEBI" id="CHEBI:78619"/>
        <dbReference type="EC" id="1.16.3.2"/>
    </reaction>
</comment>
<evidence type="ECO:0000256" key="6">
    <source>
        <dbReference type="ARBA" id="ARBA00023004"/>
    </source>
</evidence>
<evidence type="ECO:0000256" key="4">
    <source>
        <dbReference type="ARBA" id="ARBA00022723"/>
    </source>
</evidence>
<dbReference type="InterPro" id="IPR012347">
    <property type="entry name" value="Ferritin-like"/>
</dbReference>
<evidence type="ECO:0000256" key="7">
    <source>
        <dbReference type="ARBA" id="ARBA00048035"/>
    </source>
</evidence>
<dbReference type="CDD" id="cd01055">
    <property type="entry name" value="Nonheme_Ferritin"/>
    <property type="match status" value="1"/>
</dbReference>
<evidence type="ECO:0000256" key="5">
    <source>
        <dbReference type="ARBA" id="ARBA00023002"/>
    </source>
</evidence>